<dbReference type="InterPro" id="IPR011611">
    <property type="entry name" value="PfkB_dom"/>
</dbReference>
<comment type="similarity">
    <text evidence="1">Belongs to the carbohydrate kinase PfkB family.</text>
</comment>
<dbReference type="AlphaFoldDB" id="A0A0F4KZV9"/>
<dbReference type="InterPro" id="IPR029056">
    <property type="entry name" value="Ribokinase-like"/>
</dbReference>
<comment type="caution">
    <text evidence="5">The sequence shown here is derived from an EMBL/GenBank/DDBJ whole genome shotgun (WGS) entry which is preliminary data.</text>
</comment>
<keyword evidence="3 5" id="KW-0418">Kinase</keyword>
<proteinExistence type="inferred from homology"/>
<evidence type="ECO:0000313" key="5">
    <source>
        <dbReference type="EMBL" id="KJY51955.1"/>
    </source>
</evidence>
<accession>A0A0F4KZV9</accession>
<name>A0A0F4KZV9_9BIFI</name>
<dbReference type="EMBL" id="JWME01000006">
    <property type="protein sequence ID" value="KJY51955.1"/>
    <property type="molecule type" value="Genomic_DNA"/>
</dbReference>
<evidence type="ECO:0000256" key="2">
    <source>
        <dbReference type="ARBA" id="ARBA00022679"/>
    </source>
</evidence>
<gene>
    <name evidence="5" type="ORF">JF69_04940</name>
</gene>
<dbReference type="OrthoDB" id="9795789at2"/>
<evidence type="ECO:0000259" key="4">
    <source>
        <dbReference type="Pfam" id="PF00294"/>
    </source>
</evidence>
<feature type="domain" description="Carbohydrate kinase PfkB" evidence="4">
    <location>
        <begin position="21"/>
        <end position="282"/>
    </location>
</feature>
<dbReference type="GO" id="GO:0016301">
    <property type="term" value="F:kinase activity"/>
    <property type="evidence" value="ECO:0007669"/>
    <property type="project" value="UniProtKB-KW"/>
</dbReference>
<evidence type="ECO:0000313" key="6">
    <source>
        <dbReference type="Proteomes" id="UP000033648"/>
    </source>
</evidence>
<dbReference type="PATRIC" id="fig|1684.4.peg.537"/>
<keyword evidence="2" id="KW-0808">Transferase</keyword>
<dbReference type="PANTHER" id="PTHR43085">
    <property type="entry name" value="HEXOKINASE FAMILY MEMBER"/>
    <property type="match status" value="1"/>
</dbReference>
<dbReference type="Pfam" id="PF00294">
    <property type="entry name" value="PfkB"/>
    <property type="match status" value="1"/>
</dbReference>
<dbReference type="CDD" id="cd01167">
    <property type="entry name" value="bac_FRK"/>
    <property type="match status" value="1"/>
</dbReference>
<evidence type="ECO:0000256" key="3">
    <source>
        <dbReference type="ARBA" id="ARBA00022777"/>
    </source>
</evidence>
<protein>
    <submittedName>
        <fullName evidence="5">PfkB family sugar kinase</fullName>
    </submittedName>
</protein>
<sequence length="299" mass="32777">MTSKPMVLSIGEILWDVLPTGKRAGGAPVNFSYHAAKNGAEGYAISAVGRDDLGRELEEAVHQAGVDAVLQHNDHPTSTVEVQLTEGIPQYVFKPDVAWDHLEYTDDLAGLASKADAVCYGTLSMRNSVSRETCLQVLRHTKSHAMRFFDINLRGTFYSKDLIQELLDMATVFKLNDEELATLRDMFHVPGATDDELCRWFMDQWHLDTIVLTAGSDYSTIYLADGQSSHLPTPEITVADTVGAGDAFSGTFAINRLLGASLTQAHRAAVNTAAFVCTQQGAWPEYPEHIPDYLGQQGQ</sequence>
<dbReference type="Proteomes" id="UP000033648">
    <property type="component" value="Unassembled WGS sequence"/>
</dbReference>
<dbReference type="SUPFAM" id="SSF53613">
    <property type="entry name" value="Ribokinase-like"/>
    <property type="match status" value="1"/>
</dbReference>
<organism evidence="5 6">
    <name type="scientific">Bifidobacterium asteroides</name>
    <dbReference type="NCBI Taxonomy" id="1684"/>
    <lineage>
        <taxon>Bacteria</taxon>
        <taxon>Bacillati</taxon>
        <taxon>Actinomycetota</taxon>
        <taxon>Actinomycetes</taxon>
        <taxon>Bifidobacteriales</taxon>
        <taxon>Bifidobacteriaceae</taxon>
        <taxon>Bifidobacterium</taxon>
    </lineage>
</organism>
<dbReference type="Gene3D" id="3.40.1190.20">
    <property type="match status" value="1"/>
</dbReference>
<dbReference type="InterPro" id="IPR050306">
    <property type="entry name" value="PfkB_Carbo_kinase"/>
</dbReference>
<reference evidence="5 6" key="1">
    <citation type="submission" date="2014-12" db="EMBL/GenBank/DDBJ databases">
        <title>Comparative genomics of the lactic acid bacteria isolated from the honey bee gut.</title>
        <authorList>
            <person name="Ellegaard K.M."/>
            <person name="Tamarit D."/>
            <person name="Javelind E."/>
            <person name="Olofsson T."/>
            <person name="Andersson S.G."/>
            <person name="Vasquez A."/>
        </authorList>
    </citation>
    <scope>NUCLEOTIDE SEQUENCE [LARGE SCALE GENOMIC DNA]</scope>
    <source>
        <strain evidence="5 6">Bin2</strain>
    </source>
</reference>
<evidence type="ECO:0000256" key="1">
    <source>
        <dbReference type="ARBA" id="ARBA00010688"/>
    </source>
</evidence>
<dbReference type="PANTHER" id="PTHR43085:SF57">
    <property type="entry name" value="CARBOHYDRATE KINASE PFKB DOMAIN-CONTAINING PROTEIN"/>
    <property type="match status" value="1"/>
</dbReference>